<keyword evidence="1" id="KW-0472">Membrane</keyword>
<protein>
    <recommendedName>
        <fullName evidence="4">DUF4064 domain-containing protein</fullName>
    </recommendedName>
</protein>
<feature type="transmembrane region" description="Helical" evidence="1">
    <location>
        <begin position="122"/>
        <end position="142"/>
    </location>
</feature>
<keyword evidence="3" id="KW-1185">Reference proteome</keyword>
<gene>
    <name evidence="2" type="ORF">B4V02_17335</name>
</gene>
<reference evidence="2 3" key="1">
    <citation type="submission" date="2017-03" db="EMBL/GenBank/DDBJ databases">
        <title>Complete genome sequence of Paenibacillus Kribbensis producing bioflocculants.</title>
        <authorList>
            <person name="Lee H.-G."/>
            <person name="Oh H.-M."/>
        </authorList>
    </citation>
    <scope>NUCLEOTIDE SEQUENCE [LARGE SCALE GENOMIC DNA]</scope>
    <source>
        <strain evidence="2 3">AM49</strain>
    </source>
</reference>
<name>A0A222WRI1_9BACL</name>
<sequence>MSYQDPDLQKPAASEEHPVFSEAPVFQPPVKLKHSGPGIASFIMSLVSLIGYIIMAIMVINLLAHFSQYQTMNPEVVLQQTGTVLLPFIFLGSLLLNCSGLVVGIIGIALKNRKKAFAITGLIINALIIVGFIALLAIGLAIPNSTADIYPSSVQSL</sequence>
<accession>A0A222WRI1</accession>
<dbReference type="STRING" id="172713.GCA_001705305_00035"/>
<evidence type="ECO:0008006" key="4">
    <source>
        <dbReference type="Google" id="ProtNLM"/>
    </source>
</evidence>
<evidence type="ECO:0000313" key="3">
    <source>
        <dbReference type="Proteomes" id="UP000214666"/>
    </source>
</evidence>
<evidence type="ECO:0000256" key="1">
    <source>
        <dbReference type="SAM" id="Phobius"/>
    </source>
</evidence>
<keyword evidence="1" id="KW-0812">Transmembrane</keyword>
<dbReference type="RefSeq" id="WP_094155733.1">
    <property type="nucleotide sequence ID" value="NZ_CP020028.1"/>
</dbReference>
<dbReference type="AlphaFoldDB" id="A0A222WRI1"/>
<feature type="transmembrane region" description="Helical" evidence="1">
    <location>
        <begin position="39"/>
        <end position="64"/>
    </location>
</feature>
<dbReference type="OrthoDB" id="2608137at2"/>
<feature type="transmembrane region" description="Helical" evidence="1">
    <location>
        <begin position="84"/>
        <end position="110"/>
    </location>
</feature>
<dbReference type="KEGG" id="pkb:B4V02_17335"/>
<keyword evidence="1" id="KW-1133">Transmembrane helix</keyword>
<dbReference type="EMBL" id="CP020028">
    <property type="protein sequence ID" value="ASR48333.1"/>
    <property type="molecule type" value="Genomic_DNA"/>
</dbReference>
<dbReference type="Proteomes" id="UP000214666">
    <property type="component" value="Chromosome"/>
</dbReference>
<organism evidence="2 3">
    <name type="scientific">Paenibacillus kribbensis</name>
    <dbReference type="NCBI Taxonomy" id="172713"/>
    <lineage>
        <taxon>Bacteria</taxon>
        <taxon>Bacillati</taxon>
        <taxon>Bacillota</taxon>
        <taxon>Bacilli</taxon>
        <taxon>Bacillales</taxon>
        <taxon>Paenibacillaceae</taxon>
        <taxon>Paenibacillus</taxon>
    </lineage>
</organism>
<evidence type="ECO:0000313" key="2">
    <source>
        <dbReference type="EMBL" id="ASR48333.1"/>
    </source>
</evidence>
<proteinExistence type="predicted"/>